<evidence type="ECO:0000259" key="1">
    <source>
        <dbReference type="Pfam" id="PF01796"/>
    </source>
</evidence>
<dbReference type="PANTHER" id="PTHR34075">
    <property type="entry name" value="BLR3430 PROTEIN"/>
    <property type="match status" value="1"/>
</dbReference>
<feature type="domain" description="ChsH2 C-terminal OB-fold" evidence="1">
    <location>
        <begin position="56"/>
        <end position="120"/>
    </location>
</feature>
<accession>A0A849I3A2</accession>
<reference evidence="3 4" key="1">
    <citation type="submission" date="2020-04" db="EMBL/GenBank/DDBJ databases">
        <title>Enterovirga sp. isolate from soil.</title>
        <authorList>
            <person name="Chea S."/>
            <person name="Kim D.-U."/>
        </authorList>
    </citation>
    <scope>NUCLEOTIDE SEQUENCE [LARGE SCALE GENOMIC DNA]</scope>
    <source>
        <strain evidence="3 4">DB1703</strain>
    </source>
</reference>
<gene>
    <name evidence="3" type="ORF">HJG44_00440</name>
</gene>
<evidence type="ECO:0000313" key="4">
    <source>
        <dbReference type="Proteomes" id="UP000564885"/>
    </source>
</evidence>
<feature type="domain" description="ChsH2 rubredoxin-like zinc ribbon" evidence="2">
    <location>
        <begin position="17"/>
        <end position="55"/>
    </location>
</feature>
<dbReference type="InterPro" id="IPR002878">
    <property type="entry name" value="ChsH2_C"/>
</dbReference>
<keyword evidence="4" id="KW-1185">Reference proteome</keyword>
<proteinExistence type="predicted"/>
<evidence type="ECO:0000313" key="3">
    <source>
        <dbReference type="EMBL" id="NNM70865.1"/>
    </source>
</evidence>
<dbReference type="AlphaFoldDB" id="A0A849I3A2"/>
<dbReference type="Pfam" id="PF12172">
    <property type="entry name" value="zf-ChsH2"/>
    <property type="match status" value="1"/>
</dbReference>
<dbReference type="RefSeq" id="WP_171216394.1">
    <property type="nucleotide sequence ID" value="NZ_JABEPP010000001.1"/>
</dbReference>
<dbReference type="InterPro" id="IPR022002">
    <property type="entry name" value="ChsH2_Znr"/>
</dbReference>
<dbReference type="EMBL" id="JABEPP010000001">
    <property type="protein sequence ID" value="NNM70865.1"/>
    <property type="molecule type" value="Genomic_DNA"/>
</dbReference>
<dbReference type="Pfam" id="PF01796">
    <property type="entry name" value="OB_ChsH2_C"/>
    <property type="match status" value="1"/>
</dbReference>
<organism evidence="3 4">
    <name type="scientific">Enterovirga aerilata</name>
    <dbReference type="NCBI Taxonomy" id="2730920"/>
    <lineage>
        <taxon>Bacteria</taxon>
        <taxon>Pseudomonadati</taxon>
        <taxon>Pseudomonadota</taxon>
        <taxon>Alphaproteobacteria</taxon>
        <taxon>Hyphomicrobiales</taxon>
        <taxon>Methylobacteriaceae</taxon>
        <taxon>Enterovirga</taxon>
    </lineage>
</organism>
<dbReference type="SUPFAM" id="SSF50249">
    <property type="entry name" value="Nucleic acid-binding proteins"/>
    <property type="match status" value="1"/>
</dbReference>
<dbReference type="PANTHER" id="PTHR34075:SF5">
    <property type="entry name" value="BLR3430 PROTEIN"/>
    <property type="match status" value="1"/>
</dbReference>
<name>A0A849I3A2_9HYPH</name>
<dbReference type="InterPro" id="IPR012340">
    <property type="entry name" value="NA-bd_OB-fold"/>
</dbReference>
<protein>
    <recommendedName>
        <fullName evidence="5">Zn-ribbon domain-containing OB-fold protein</fullName>
    </recommendedName>
</protein>
<evidence type="ECO:0008006" key="5">
    <source>
        <dbReference type="Google" id="ProtNLM"/>
    </source>
</evidence>
<comment type="caution">
    <text evidence="3">The sequence shown here is derived from an EMBL/GenBank/DDBJ whole genome shotgun (WGS) entry which is preliminary data.</text>
</comment>
<sequence length="138" mass="15521">MVTKPLPRIDAVNAPFFAACNEERVLIQRCAAPECRRYVYYPRVCCPVCQSGDLDWVEVSGRGRIKTFTVVHRPHHDGFLSETPYVFAAVEIEEGPLIYGRIDADPARPPAIGDAVVPVFLQHTPEQKLLAFRAEDVR</sequence>
<evidence type="ECO:0000259" key="2">
    <source>
        <dbReference type="Pfam" id="PF12172"/>
    </source>
</evidence>
<dbReference type="Gene3D" id="6.10.30.10">
    <property type="match status" value="1"/>
</dbReference>
<dbReference type="InterPro" id="IPR052513">
    <property type="entry name" value="Thioester_dehydratase-like"/>
</dbReference>
<dbReference type="Proteomes" id="UP000564885">
    <property type="component" value="Unassembled WGS sequence"/>
</dbReference>